<organism evidence="2 3">
    <name type="scientific">Araneus ventricosus</name>
    <name type="common">Orbweaver spider</name>
    <name type="synonym">Epeira ventricosa</name>
    <dbReference type="NCBI Taxonomy" id="182803"/>
    <lineage>
        <taxon>Eukaryota</taxon>
        <taxon>Metazoa</taxon>
        <taxon>Ecdysozoa</taxon>
        <taxon>Arthropoda</taxon>
        <taxon>Chelicerata</taxon>
        <taxon>Arachnida</taxon>
        <taxon>Araneae</taxon>
        <taxon>Araneomorphae</taxon>
        <taxon>Entelegynae</taxon>
        <taxon>Araneoidea</taxon>
        <taxon>Araneidae</taxon>
        <taxon>Araneus</taxon>
    </lineage>
</organism>
<gene>
    <name evidence="2" type="ORF">AVEN_107830_1</name>
</gene>
<evidence type="ECO:0000313" key="3">
    <source>
        <dbReference type="Proteomes" id="UP000499080"/>
    </source>
</evidence>
<sequence length="98" mass="11083">MKLKESLVNLASPSKATQELFWVGPRNFEPRSDAKGDDRAGTPSPRFLYAPAGKCLDTMYDLFCNRPHTRLIFSDSSFEPGTLRSQNQDFTAMPPYLH</sequence>
<evidence type="ECO:0000256" key="1">
    <source>
        <dbReference type="SAM" id="MobiDB-lite"/>
    </source>
</evidence>
<comment type="caution">
    <text evidence="2">The sequence shown here is derived from an EMBL/GenBank/DDBJ whole genome shotgun (WGS) entry which is preliminary data.</text>
</comment>
<dbReference type="Proteomes" id="UP000499080">
    <property type="component" value="Unassembled WGS sequence"/>
</dbReference>
<dbReference type="EMBL" id="BGPR01003451">
    <property type="protein sequence ID" value="GBM88283.1"/>
    <property type="molecule type" value="Genomic_DNA"/>
</dbReference>
<name>A0A4Y2JDB2_ARAVE</name>
<feature type="region of interest" description="Disordered" evidence="1">
    <location>
        <begin position="76"/>
        <end position="98"/>
    </location>
</feature>
<proteinExistence type="predicted"/>
<keyword evidence="3" id="KW-1185">Reference proteome</keyword>
<reference evidence="2 3" key="1">
    <citation type="journal article" date="2019" name="Sci. Rep.">
        <title>Orb-weaving spider Araneus ventricosus genome elucidates the spidroin gene catalogue.</title>
        <authorList>
            <person name="Kono N."/>
            <person name="Nakamura H."/>
            <person name="Ohtoshi R."/>
            <person name="Moran D.A.P."/>
            <person name="Shinohara A."/>
            <person name="Yoshida Y."/>
            <person name="Fujiwara M."/>
            <person name="Mori M."/>
            <person name="Tomita M."/>
            <person name="Arakawa K."/>
        </authorList>
    </citation>
    <scope>NUCLEOTIDE SEQUENCE [LARGE SCALE GENOMIC DNA]</scope>
</reference>
<feature type="compositionally biased region" description="Polar residues" evidence="1">
    <location>
        <begin position="76"/>
        <end position="90"/>
    </location>
</feature>
<evidence type="ECO:0000313" key="2">
    <source>
        <dbReference type="EMBL" id="GBM88283.1"/>
    </source>
</evidence>
<accession>A0A4Y2JDB2</accession>
<dbReference type="AlphaFoldDB" id="A0A4Y2JDB2"/>
<protein>
    <submittedName>
        <fullName evidence="2">Uncharacterized protein</fullName>
    </submittedName>
</protein>